<name>A0A8J3Y5M2_9ACTN</name>
<dbReference type="GO" id="GO:0030313">
    <property type="term" value="C:cell envelope"/>
    <property type="evidence" value="ECO:0007669"/>
    <property type="project" value="UniProtKB-SubCell"/>
</dbReference>
<evidence type="ECO:0000256" key="1">
    <source>
        <dbReference type="ARBA" id="ARBA00004196"/>
    </source>
</evidence>
<dbReference type="AlphaFoldDB" id="A0A8J3Y5M2"/>
<protein>
    <recommendedName>
        <fullName evidence="7">Thioredoxin domain-containing protein</fullName>
    </recommendedName>
</protein>
<dbReference type="InterPro" id="IPR017937">
    <property type="entry name" value="Thioredoxin_CS"/>
</dbReference>
<dbReference type="SUPFAM" id="SSF52833">
    <property type="entry name" value="Thioredoxin-like"/>
    <property type="match status" value="1"/>
</dbReference>
<evidence type="ECO:0000259" key="7">
    <source>
        <dbReference type="PROSITE" id="PS51352"/>
    </source>
</evidence>
<dbReference type="Proteomes" id="UP000652013">
    <property type="component" value="Unassembled WGS sequence"/>
</dbReference>
<dbReference type="RefSeq" id="WP_203937567.1">
    <property type="nucleotide sequence ID" value="NZ_BAAAGJ010000019.1"/>
</dbReference>
<dbReference type="InterPro" id="IPR013766">
    <property type="entry name" value="Thioredoxin_domain"/>
</dbReference>
<keyword evidence="2" id="KW-0201">Cytochrome c-type biogenesis</keyword>
<dbReference type="CDD" id="cd02966">
    <property type="entry name" value="TlpA_like_family"/>
    <property type="match status" value="1"/>
</dbReference>
<dbReference type="GO" id="GO:0016209">
    <property type="term" value="F:antioxidant activity"/>
    <property type="evidence" value="ECO:0007669"/>
    <property type="project" value="InterPro"/>
</dbReference>
<dbReference type="PROSITE" id="PS51352">
    <property type="entry name" value="THIOREDOXIN_2"/>
    <property type="match status" value="1"/>
</dbReference>
<dbReference type="InterPro" id="IPR000866">
    <property type="entry name" value="AhpC/TSA"/>
</dbReference>
<evidence type="ECO:0000256" key="2">
    <source>
        <dbReference type="ARBA" id="ARBA00022748"/>
    </source>
</evidence>
<accession>A0A8J3Y5M2</accession>
<dbReference type="Gene3D" id="3.40.30.10">
    <property type="entry name" value="Glutaredoxin"/>
    <property type="match status" value="1"/>
</dbReference>
<evidence type="ECO:0000256" key="5">
    <source>
        <dbReference type="ARBA" id="ARBA00023284"/>
    </source>
</evidence>
<dbReference type="InterPro" id="IPR036249">
    <property type="entry name" value="Thioredoxin-like_sf"/>
</dbReference>
<dbReference type="PANTHER" id="PTHR42852">
    <property type="entry name" value="THIOL:DISULFIDE INTERCHANGE PROTEIN DSBE"/>
    <property type="match status" value="1"/>
</dbReference>
<keyword evidence="3" id="KW-0735">Signal-anchor</keyword>
<reference evidence="8" key="1">
    <citation type="submission" date="2021-01" db="EMBL/GenBank/DDBJ databases">
        <title>Whole genome shotgun sequence of Spirilliplanes yamanashiensis NBRC 15828.</title>
        <authorList>
            <person name="Komaki H."/>
            <person name="Tamura T."/>
        </authorList>
    </citation>
    <scope>NUCLEOTIDE SEQUENCE</scope>
    <source>
        <strain evidence="8">NBRC 15828</strain>
    </source>
</reference>
<dbReference type="PROSITE" id="PS00194">
    <property type="entry name" value="THIOREDOXIN_1"/>
    <property type="match status" value="1"/>
</dbReference>
<feature type="signal peptide" evidence="6">
    <location>
        <begin position="1"/>
        <end position="20"/>
    </location>
</feature>
<keyword evidence="6" id="KW-0732">Signal</keyword>
<evidence type="ECO:0000313" key="9">
    <source>
        <dbReference type="Proteomes" id="UP000652013"/>
    </source>
</evidence>
<dbReference type="InterPro" id="IPR050553">
    <property type="entry name" value="Thioredoxin_ResA/DsbE_sf"/>
</dbReference>
<proteinExistence type="predicted"/>
<feature type="domain" description="Thioredoxin" evidence="7">
    <location>
        <begin position="45"/>
        <end position="182"/>
    </location>
</feature>
<evidence type="ECO:0000256" key="6">
    <source>
        <dbReference type="SAM" id="SignalP"/>
    </source>
</evidence>
<feature type="chain" id="PRO_5035310402" description="Thioredoxin domain-containing protein" evidence="6">
    <location>
        <begin position="21"/>
        <end position="187"/>
    </location>
</feature>
<dbReference type="Pfam" id="PF00578">
    <property type="entry name" value="AhpC-TSA"/>
    <property type="match status" value="1"/>
</dbReference>
<evidence type="ECO:0000313" key="8">
    <source>
        <dbReference type="EMBL" id="GIJ02271.1"/>
    </source>
</evidence>
<keyword evidence="9" id="KW-1185">Reference proteome</keyword>
<gene>
    <name evidence="8" type="ORF">Sya03_16230</name>
</gene>
<keyword evidence="5" id="KW-0676">Redox-active center</keyword>
<comment type="subcellular location">
    <subcellularLocation>
        <location evidence="1">Cell envelope</location>
    </subcellularLocation>
</comment>
<comment type="caution">
    <text evidence="8">The sequence shown here is derived from an EMBL/GenBank/DDBJ whole genome shotgun (WGS) entry which is preliminary data.</text>
</comment>
<evidence type="ECO:0000256" key="4">
    <source>
        <dbReference type="ARBA" id="ARBA00023157"/>
    </source>
</evidence>
<keyword evidence="4" id="KW-1015">Disulfide bond</keyword>
<sequence length="187" mass="18705">MRRGLPLAALLLTSAAAGCAAPDPGPPATPNPFAGCAAVAPGGGVAPAEPLPDLTLDCYAGGTVKLADVRGPALVNVWNTGCAPCREEMPALQRLADRTAGRLHVLGVVTGDTRPRAQSFGTDVGVGYPNVDDPGQRLMAALGKIGIPLTVLVDATGSVAHVHNGTALTDADLAELVDTHLGVAVPA</sequence>
<organism evidence="8 9">
    <name type="scientific">Spirilliplanes yamanashiensis</name>
    <dbReference type="NCBI Taxonomy" id="42233"/>
    <lineage>
        <taxon>Bacteria</taxon>
        <taxon>Bacillati</taxon>
        <taxon>Actinomycetota</taxon>
        <taxon>Actinomycetes</taxon>
        <taxon>Micromonosporales</taxon>
        <taxon>Micromonosporaceae</taxon>
        <taxon>Spirilliplanes</taxon>
    </lineage>
</organism>
<dbReference type="GO" id="GO:0016491">
    <property type="term" value="F:oxidoreductase activity"/>
    <property type="evidence" value="ECO:0007669"/>
    <property type="project" value="InterPro"/>
</dbReference>
<dbReference type="EMBL" id="BOOY01000008">
    <property type="protein sequence ID" value="GIJ02271.1"/>
    <property type="molecule type" value="Genomic_DNA"/>
</dbReference>
<keyword evidence="3" id="KW-0812">Transmembrane</keyword>
<dbReference type="GO" id="GO:0017004">
    <property type="term" value="P:cytochrome complex assembly"/>
    <property type="evidence" value="ECO:0007669"/>
    <property type="project" value="UniProtKB-KW"/>
</dbReference>
<evidence type="ECO:0000256" key="3">
    <source>
        <dbReference type="ARBA" id="ARBA00022968"/>
    </source>
</evidence>
<dbReference type="PROSITE" id="PS51257">
    <property type="entry name" value="PROKAR_LIPOPROTEIN"/>
    <property type="match status" value="1"/>
</dbReference>
<dbReference type="PANTHER" id="PTHR42852:SF6">
    <property type="entry name" value="THIOL:DISULFIDE INTERCHANGE PROTEIN DSBE"/>
    <property type="match status" value="1"/>
</dbReference>